<name>A0AAV4I3W4_9GAST</name>
<comment type="caution">
    <text evidence="2">The sequence shown here is derived from an EMBL/GenBank/DDBJ whole genome shotgun (WGS) entry which is preliminary data.</text>
</comment>
<organism evidence="2 3">
    <name type="scientific">Elysia marginata</name>
    <dbReference type="NCBI Taxonomy" id="1093978"/>
    <lineage>
        <taxon>Eukaryota</taxon>
        <taxon>Metazoa</taxon>
        <taxon>Spiralia</taxon>
        <taxon>Lophotrochozoa</taxon>
        <taxon>Mollusca</taxon>
        <taxon>Gastropoda</taxon>
        <taxon>Heterobranchia</taxon>
        <taxon>Euthyneura</taxon>
        <taxon>Panpulmonata</taxon>
        <taxon>Sacoglossa</taxon>
        <taxon>Placobranchoidea</taxon>
        <taxon>Plakobranchidae</taxon>
        <taxon>Elysia</taxon>
    </lineage>
</organism>
<evidence type="ECO:0000313" key="3">
    <source>
        <dbReference type="Proteomes" id="UP000762676"/>
    </source>
</evidence>
<feature type="compositionally biased region" description="Polar residues" evidence="1">
    <location>
        <begin position="67"/>
        <end position="77"/>
    </location>
</feature>
<proteinExistence type="predicted"/>
<sequence>MSTTSSTRRSSTSVLSKISTSFPSSTTLLALSPTSANPSKPTTTSPTSLETTSPLTMTTQPLFDFHASTTLSTTPNSDDPHSFSKHDNLAKRASVRWCLASGPTSGRTSTSATCVDQTAAIIFAPATCLTPKTSLKEELGCSPKKTDII</sequence>
<gene>
    <name evidence="2" type="ORF">ElyMa_004653900</name>
</gene>
<dbReference type="EMBL" id="BMAT01009332">
    <property type="protein sequence ID" value="GFS04321.1"/>
    <property type="molecule type" value="Genomic_DNA"/>
</dbReference>
<accession>A0AAV4I3W4</accession>
<dbReference type="Proteomes" id="UP000762676">
    <property type="component" value="Unassembled WGS sequence"/>
</dbReference>
<reference evidence="2 3" key="1">
    <citation type="journal article" date="2021" name="Elife">
        <title>Chloroplast acquisition without the gene transfer in kleptoplastic sea slugs, Plakobranchus ocellatus.</title>
        <authorList>
            <person name="Maeda T."/>
            <person name="Takahashi S."/>
            <person name="Yoshida T."/>
            <person name="Shimamura S."/>
            <person name="Takaki Y."/>
            <person name="Nagai Y."/>
            <person name="Toyoda A."/>
            <person name="Suzuki Y."/>
            <person name="Arimoto A."/>
            <person name="Ishii H."/>
            <person name="Satoh N."/>
            <person name="Nishiyama T."/>
            <person name="Hasebe M."/>
            <person name="Maruyama T."/>
            <person name="Minagawa J."/>
            <person name="Obokata J."/>
            <person name="Shigenobu S."/>
        </authorList>
    </citation>
    <scope>NUCLEOTIDE SEQUENCE [LARGE SCALE GENOMIC DNA]</scope>
</reference>
<feature type="compositionally biased region" description="Low complexity" evidence="1">
    <location>
        <begin position="1"/>
        <end position="62"/>
    </location>
</feature>
<protein>
    <submittedName>
        <fullName evidence="2">Uncharacterized protein</fullName>
    </submittedName>
</protein>
<evidence type="ECO:0000256" key="1">
    <source>
        <dbReference type="SAM" id="MobiDB-lite"/>
    </source>
</evidence>
<evidence type="ECO:0000313" key="2">
    <source>
        <dbReference type="EMBL" id="GFS04321.1"/>
    </source>
</evidence>
<feature type="region of interest" description="Disordered" evidence="1">
    <location>
        <begin position="1"/>
        <end position="86"/>
    </location>
</feature>
<keyword evidence="3" id="KW-1185">Reference proteome</keyword>
<dbReference type="AlphaFoldDB" id="A0AAV4I3W4"/>